<dbReference type="AlphaFoldDB" id="A0A8S1U4L9"/>
<organism evidence="1 2">
    <name type="scientific">Paramecium octaurelia</name>
    <dbReference type="NCBI Taxonomy" id="43137"/>
    <lineage>
        <taxon>Eukaryota</taxon>
        <taxon>Sar</taxon>
        <taxon>Alveolata</taxon>
        <taxon>Ciliophora</taxon>
        <taxon>Intramacronucleata</taxon>
        <taxon>Oligohymenophorea</taxon>
        <taxon>Peniculida</taxon>
        <taxon>Parameciidae</taxon>
        <taxon>Paramecium</taxon>
    </lineage>
</organism>
<name>A0A8S1U4L9_PAROT</name>
<dbReference type="Proteomes" id="UP000683925">
    <property type="component" value="Unassembled WGS sequence"/>
</dbReference>
<accession>A0A8S1U4L9</accession>
<dbReference type="OrthoDB" id="432970at2759"/>
<protein>
    <submittedName>
        <fullName evidence="1">Uncharacterized protein</fullName>
    </submittedName>
</protein>
<evidence type="ECO:0000313" key="2">
    <source>
        <dbReference type="Proteomes" id="UP000683925"/>
    </source>
</evidence>
<dbReference type="EMBL" id="CAJJDP010000038">
    <property type="protein sequence ID" value="CAD8160461.1"/>
    <property type="molecule type" value="Genomic_DNA"/>
</dbReference>
<dbReference type="GO" id="GO:0005737">
    <property type="term" value="C:cytoplasm"/>
    <property type="evidence" value="ECO:0007669"/>
    <property type="project" value="TreeGrafter"/>
</dbReference>
<reference evidence="1" key="1">
    <citation type="submission" date="2021-01" db="EMBL/GenBank/DDBJ databases">
        <authorList>
            <consortium name="Genoscope - CEA"/>
            <person name="William W."/>
        </authorList>
    </citation>
    <scope>NUCLEOTIDE SEQUENCE</scope>
</reference>
<dbReference type="PANTHER" id="PTHR13244">
    <property type="entry name" value="ZINC FINGER MYND DOMAIN CONTAINING PROTEIN 10"/>
    <property type="match status" value="1"/>
</dbReference>
<evidence type="ECO:0000313" key="1">
    <source>
        <dbReference type="EMBL" id="CAD8160461.1"/>
    </source>
</evidence>
<comment type="caution">
    <text evidence="1">The sequence shown here is derived from an EMBL/GenBank/DDBJ whole genome shotgun (WGS) entry which is preliminary data.</text>
</comment>
<dbReference type="InterPro" id="IPR052298">
    <property type="entry name" value="ZMYND10"/>
</dbReference>
<dbReference type="PANTHER" id="PTHR13244:SF7">
    <property type="entry name" value="ZINC FINGER MYND DOMAIN-CONTAINING PROTEIN 10"/>
    <property type="match status" value="1"/>
</dbReference>
<sequence>MNIQLTDILTAYEAEHYIESYKYLKFQNCDVKNSLHKMRFYKNLIFKYILEIVDYYRKLEALLQETKQDEIDKQFQNVEFQIQMMCLSIIIFLTDNIKHLPINILHQIIVENYFSILLVPLIEEKCWLRINPNKEREVFEQSNWVSLNEEIYSKLPKIESNCGLQYTIYSWIQKVEENMN</sequence>
<proteinExistence type="predicted"/>
<gene>
    <name evidence="1" type="ORF">POCTA_138.1.T0380195</name>
</gene>
<keyword evidence="2" id="KW-1185">Reference proteome</keyword>